<dbReference type="SUPFAM" id="SSF46689">
    <property type="entry name" value="Homeodomain-like"/>
    <property type="match status" value="1"/>
</dbReference>
<keyword evidence="1" id="KW-0805">Transcription regulation</keyword>
<dbReference type="Proteomes" id="UP001235966">
    <property type="component" value="Unassembled WGS sequence"/>
</dbReference>
<keyword evidence="3" id="KW-0804">Transcription</keyword>
<dbReference type="InterPro" id="IPR023772">
    <property type="entry name" value="DNA-bd_HTH_TetR-type_CS"/>
</dbReference>
<proteinExistence type="predicted"/>
<dbReference type="PROSITE" id="PS01081">
    <property type="entry name" value="HTH_TETR_1"/>
    <property type="match status" value="1"/>
</dbReference>
<evidence type="ECO:0000313" key="6">
    <source>
        <dbReference type="EMBL" id="MDP9801077.1"/>
    </source>
</evidence>
<dbReference type="PANTHER" id="PTHR30055">
    <property type="entry name" value="HTH-TYPE TRANSCRIPTIONAL REGULATOR RUTR"/>
    <property type="match status" value="1"/>
</dbReference>
<evidence type="ECO:0000256" key="4">
    <source>
        <dbReference type="PROSITE-ProRule" id="PRU00335"/>
    </source>
</evidence>
<dbReference type="PROSITE" id="PS50977">
    <property type="entry name" value="HTH_TETR_2"/>
    <property type="match status" value="1"/>
</dbReference>
<dbReference type="RefSeq" id="WP_278058752.1">
    <property type="nucleotide sequence ID" value="NZ_CP121247.1"/>
</dbReference>
<keyword evidence="7" id="KW-1185">Reference proteome</keyword>
<name>A0ABT9NBN0_9ACTO</name>
<feature type="domain" description="HTH tetR-type" evidence="5">
    <location>
        <begin position="14"/>
        <end position="74"/>
    </location>
</feature>
<keyword evidence="2 4" id="KW-0238">DNA-binding</keyword>
<evidence type="ECO:0000259" key="5">
    <source>
        <dbReference type="PROSITE" id="PS50977"/>
    </source>
</evidence>
<dbReference type="EMBL" id="JAUSQW010000001">
    <property type="protein sequence ID" value="MDP9801077.1"/>
    <property type="molecule type" value="Genomic_DNA"/>
</dbReference>
<protein>
    <submittedName>
        <fullName evidence="6">AcrR family transcriptional regulator</fullName>
    </submittedName>
</protein>
<accession>A0ABT9NBN0</accession>
<feature type="DNA-binding region" description="H-T-H motif" evidence="4">
    <location>
        <begin position="37"/>
        <end position="56"/>
    </location>
</feature>
<evidence type="ECO:0000256" key="3">
    <source>
        <dbReference type="ARBA" id="ARBA00023163"/>
    </source>
</evidence>
<dbReference type="InterPro" id="IPR001647">
    <property type="entry name" value="HTH_TetR"/>
</dbReference>
<evidence type="ECO:0000256" key="2">
    <source>
        <dbReference type="ARBA" id="ARBA00023125"/>
    </source>
</evidence>
<reference evidence="6 7" key="1">
    <citation type="submission" date="2023-07" db="EMBL/GenBank/DDBJ databases">
        <title>Sequencing the genomes of 1000 actinobacteria strains.</title>
        <authorList>
            <person name="Klenk H.-P."/>
        </authorList>
    </citation>
    <scope>NUCLEOTIDE SEQUENCE [LARGE SCALE GENOMIC DNA]</scope>
    <source>
        <strain evidence="6 7">DSM 102162</strain>
    </source>
</reference>
<dbReference type="PRINTS" id="PR00455">
    <property type="entry name" value="HTHTETR"/>
</dbReference>
<dbReference type="InterPro" id="IPR050109">
    <property type="entry name" value="HTH-type_TetR-like_transc_reg"/>
</dbReference>
<evidence type="ECO:0000256" key="1">
    <source>
        <dbReference type="ARBA" id="ARBA00023015"/>
    </source>
</evidence>
<dbReference type="PANTHER" id="PTHR30055:SF234">
    <property type="entry name" value="HTH-TYPE TRANSCRIPTIONAL REGULATOR BETI"/>
    <property type="match status" value="1"/>
</dbReference>
<organism evidence="6 7">
    <name type="scientific">Arcanobacterium wilhelmae</name>
    <dbReference type="NCBI Taxonomy" id="1803177"/>
    <lineage>
        <taxon>Bacteria</taxon>
        <taxon>Bacillati</taxon>
        <taxon>Actinomycetota</taxon>
        <taxon>Actinomycetes</taxon>
        <taxon>Actinomycetales</taxon>
        <taxon>Actinomycetaceae</taxon>
        <taxon>Arcanobacterium</taxon>
    </lineage>
</organism>
<dbReference type="InterPro" id="IPR009057">
    <property type="entry name" value="Homeodomain-like_sf"/>
</dbReference>
<comment type="caution">
    <text evidence="6">The sequence shown here is derived from an EMBL/GenBank/DDBJ whole genome shotgun (WGS) entry which is preliminary data.</text>
</comment>
<gene>
    <name evidence="6" type="ORF">J2S49_001153</name>
</gene>
<dbReference type="Gene3D" id="1.10.357.10">
    <property type="entry name" value="Tetracycline Repressor, domain 2"/>
    <property type="match status" value="1"/>
</dbReference>
<dbReference type="Pfam" id="PF00440">
    <property type="entry name" value="TetR_N"/>
    <property type="match status" value="1"/>
</dbReference>
<evidence type="ECO:0000313" key="7">
    <source>
        <dbReference type="Proteomes" id="UP001235966"/>
    </source>
</evidence>
<sequence length="212" mass="23406">MPKIIGSNLAEHRERTRDALFSALAKLMEERGFDGITMSDLAREAGIGRTAIYNHVHDKEDLLMEFVAHEISEYVESVEKSLSTTANPIDQLRIFVRSQLLQERAYLRAPGPPLIQVVSPETARQMGKHVAQSSKILRGIIQACINNGLAPRQDVGIAITLINGALTGRRIPKEEPERTLFFDAAERFVVRAIGANANGKLTDLGPIPPCAW</sequence>